<keyword evidence="2" id="KW-1185">Reference proteome</keyword>
<dbReference type="CDD" id="cd08054">
    <property type="entry name" value="gp6"/>
    <property type="match status" value="1"/>
</dbReference>
<evidence type="ECO:0008006" key="3">
    <source>
        <dbReference type="Google" id="ProtNLM"/>
    </source>
</evidence>
<dbReference type="RefSeq" id="WP_141279580.1">
    <property type="nucleotide sequence ID" value="NZ_BAAARZ010000007.1"/>
</dbReference>
<name>A0A4Y3WQ44_9PSEU</name>
<accession>A0A4Y3WQ44</accession>
<dbReference type="Gene3D" id="1.10.3230.30">
    <property type="entry name" value="Phage gp6-like head-tail connector protein"/>
    <property type="match status" value="1"/>
</dbReference>
<dbReference type="OrthoDB" id="3387386at2"/>
<proteinExistence type="predicted"/>
<dbReference type="Proteomes" id="UP000320338">
    <property type="component" value="Unassembled WGS sequence"/>
</dbReference>
<evidence type="ECO:0000313" key="2">
    <source>
        <dbReference type="Proteomes" id="UP000320338"/>
    </source>
</evidence>
<sequence>MAWVPSYVSLAEAKAYVRVADALDDAELNLAVAAASRIIDDHTHRQFGLLDAPAPRIYTARRDPVHDRWVVEIDDLMTESGLVIGYDAAGDGGYATAIPGYALRPVNAAPSGWPWTALVLAAPAGVAITDRDAGVRVTARWGWTTVPDAIRQACLLQTSRLLSRRDSPYGIAGSPEAGSELRLLARVDPDVAVALAPYRRHHRWGFA</sequence>
<reference evidence="1 2" key="1">
    <citation type="submission" date="2019-06" db="EMBL/GenBank/DDBJ databases">
        <title>Whole genome shotgun sequence of Pseudonocardia hydrocarbonoxydans NBRC 14498.</title>
        <authorList>
            <person name="Hosoyama A."/>
            <person name="Uohara A."/>
            <person name="Ohji S."/>
            <person name="Ichikawa N."/>
        </authorList>
    </citation>
    <scope>NUCLEOTIDE SEQUENCE [LARGE SCALE GENOMIC DNA]</scope>
    <source>
        <strain evidence="1 2">NBRC 14498</strain>
    </source>
</reference>
<protein>
    <recommendedName>
        <fullName evidence="3">Phage gp6-like head-tail connector protein</fullName>
    </recommendedName>
</protein>
<organism evidence="1 2">
    <name type="scientific">Pseudonocardia hydrocarbonoxydans</name>
    <dbReference type="NCBI Taxonomy" id="76726"/>
    <lineage>
        <taxon>Bacteria</taxon>
        <taxon>Bacillati</taxon>
        <taxon>Actinomycetota</taxon>
        <taxon>Actinomycetes</taxon>
        <taxon>Pseudonocardiales</taxon>
        <taxon>Pseudonocardiaceae</taxon>
        <taxon>Pseudonocardia</taxon>
    </lineage>
</organism>
<evidence type="ECO:0000313" key="1">
    <source>
        <dbReference type="EMBL" id="GEC20983.1"/>
    </source>
</evidence>
<dbReference type="AlphaFoldDB" id="A0A4Y3WQ44"/>
<gene>
    <name evidence="1" type="ORF">PHY01_32660</name>
</gene>
<comment type="caution">
    <text evidence="1">The sequence shown here is derived from an EMBL/GenBank/DDBJ whole genome shotgun (WGS) entry which is preliminary data.</text>
</comment>
<dbReference type="EMBL" id="BJNG01000026">
    <property type="protein sequence ID" value="GEC20983.1"/>
    <property type="molecule type" value="Genomic_DNA"/>
</dbReference>